<feature type="domain" description="RNA polymerase Rpb1" evidence="6">
    <location>
        <begin position="14"/>
        <end position="338"/>
    </location>
</feature>
<organism evidence="7">
    <name type="scientific">Harvfovirus sp</name>
    <dbReference type="NCBI Taxonomy" id="2487768"/>
    <lineage>
        <taxon>Viruses</taxon>
        <taxon>Varidnaviria</taxon>
        <taxon>Bamfordvirae</taxon>
        <taxon>Nucleocytoviricota</taxon>
        <taxon>Megaviricetes</taxon>
        <taxon>Imitervirales</taxon>
        <taxon>Mimiviridae</taxon>
        <taxon>Klosneuvirinae</taxon>
    </lineage>
</organism>
<evidence type="ECO:0000256" key="4">
    <source>
        <dbReference type="ARBA" id="ARBA00022695"/>
    </source>
</evidence>
<dbReference type="PANTHER" id="PTHR19376">
    <property type="entry name" value="DNA-DIRECTED RNA POLYMERASE"/>
    <property type="match status" value="1"/>
</dbReference>
<protein>
    <recommendedName>
        <fullName evidence="1">DNA-directed RNA polymerase</fullName>
        <ecNumber evidence="1">2.7.7.6</ecNumber>
    </recommendedName>
</protein>
<dbReference type="GO" id="GO:0003677">
    <property type="term" value="F:DNA binding"/>
    <property type="evidence" value="ECO:0007669"/>
    <property type="project" value="InterPro"/>
</dbReference>
<keyword evidence="2 7" id="KW-0240">DNA-directed RNA polymerase</keyword>
<proteinExistence type="predicted"/>
<keyword evidence="4" id="KW-0548">Nucleotidyltransferase</keyword>
<evidence type="ECO:0000256" key="3">
    <source>
        <dbReference type="ARBA" id="ARBA00022679"/>
    </source>
</evidence>
<gene>
    <name evidence="7" type="ORF">Harvfovirus8_22</name>
</gene>
<keyword evidence="3" id="KW-0808">Transferase</keyword>
<dbReference type="SUPFAM" id="SSF64484">
    <property type="entry name" value="beta and beta-prime subunits of DNA dependent RNA-polymerase"/>
    <property type="match status" value="1"/>
</dbReference>
<evidence type="ECO:0000256" key="5">
    <source>
        <dbReference type="ARBA" id="ARBA00023163"/>
    </source>
</evidence>
<dbReference type="EMBL" id="MK072250">
    <property type="protein sequence ID" value="AYV80861.1"/>
    <property type="molecule type" value="Genomic_DNA"/>
</dbReference>
<dbReference type="InterPro" id="IPR044893">
    <property type="entry name" value="RNA_pol_Rpb1_clamp_domain"/>
</dbReference>
<dbReference type="InterPro" id="IPR045867">
    <property type="entry name" value="DNA-dir_RpoC_beta_prime"/>
</dbReference>
<dbReference type="Gene3D" id="4.10.860.120">
    <property type="entry name" value="RNA polymerase II, clamp domain"/>
    <property type="match status" value="2"/>
</dbReference>
<name>A0A3G5A3S8_9VIRU</name>
<dbReference type="GO" id="GO:0000428">
    <property type="term" value="C:DNA-directed RNA polymerase complex"/>
    <property type="evidence" value="ECO:0007669"/>
    <property type="project" value="UniProtKB-KW"/>
</dbReference>
<accession>A0A3G5A3S8</accession>
<keyword evidence="5" id="KW-0804">Transcription</keyword>
<reference evidence="7" key="1">
    <citation type="submission" date="2018-10" db="EMBL/GenBank/DDBJ databases">
        <title>Hidden diversity of soil giant viruses.</title>
        <authorList>
            <person name="Schulz F."/>
            <person name="Alteio L."/>
            <person name="Goudeau D."/>
            <person name="Ryan E.M."/>
            <person name="Malmstrom R.R."/>
            <person name="Blanchard J."/>
            <person name="Woyke T."/>
        </authorList>
    </citation>
    <scope>NUCLEOTIDE SEQUENCE</scope>
    <source>
        <strain evidence="7">HAV1</strain>
    </source>
</reference>
<evidence type="ECO:0000259" key="6">
    <source>
        <dbReference type="Pfam" id="PF04997"/>
    </source>
</evidence>
<evidence type="ECO:0000256" key="1">
    <source>
        <dbReference type="ARBA" id="ARBA00012418"/>
    </source>
</evidence>
<dbReference type="GO" id="GO:0003899">
    <property type="term" value="F:DNA-directed RNA polymerase activity"/>
    <property type="evidence" value="ECO:0007669"/>
    <property type="project" value="UniProtKB-EC"/>
</dbReference>
<dbReference type="EC" id="2.7.7.6" evidence="1"/>
<dbReference type="Pfam" id="PF04997">
    <property type="entry name" value="RNA_pol_Rpb1_1"/>
    <property type="match status" value="1"/>
</dbReference>
<dbReference type="GO" id="GO:0006351">
    <property type="term" value="P:DNA-templated transcription"/>
    <property type="evidence" value="ECO:0007669"/>
    <property type="project" value="InterPro"/>
</dbReference>
<dbReference type="InterPro" id="IPR007080">
    <property type="entry name" value="RNA_pol_Rpb1_1"/>
</dbReference>
<evidence type="ECO:0000256" key="2">
    <source>
        <dbReference type="ARBA" id="ARBA00022478"/>
    </source>
</evidence>
<sequence length="338" mass="37808">MDTEIYSYDNDEIQKIASIEFNIWSNEEILRGSAINKDTAGIDIPDLYDNQEPKRGGLIDTRMGTTDDAIDCSTCGLNNIDCVGHFGHMVLAEPVFHMGYLNTLKKILGCICLRCSKLLIYKNEREISEMLKHKFGKSRLSEIKNIVKNVTYCQKANYGCGAAVSKIRSEIKKATGAISLYLYSETNLANLPKEEGAVGDGKKKNRQNLTPDLVYDILKNISDQDCEMLGMDPKKSRPESMIHKIFPVPPVAVRPSVKADFMGSGTMEDDLTHKLADIIKANIRIARHKESENAAKFGQDHLHLLQYHVATYQDSDLNIPKSEQKGKITRSLGPRLKG</sequence>
<evidence type="ECO:0000313" key="7">
    <source>
        <dbReference type="EMBL" id="AYV80861.1"/>
    </source>
</evidence>
<dbReference type="PANTHER" id="PTHR19376:SF32">
    <property type="entry name" value="DNA-DIRECTED RNA POLYMERASE III SUBUNIT RPC1"/>
    <property type="match status" value="1"/>
</dbReference>